<dbReference type="EC" id="2.7.8.26" evidence="5 19"/>
<comment type="cofactor">
    <cofactor evidence="1 19">
        <name>Mg(2+)</name>
        <dbReference type="ChEBI" id="CHEBI:18420"/>
    </cofactor>
</comment>
<keyword evidence="7 19" id="KW-1003">Cell membrane</keyword>
<protein>
    <recommendedName>
        <fullName evidence="6 19">Adenosylcobinamide-GDP ribazoletransferase</fullName>
        <ecNumber evidence="5 19">2.7.8.26</ecNumber>
    </recommendedName>
    <alternativeName>
        <fullName evidence="16 19">Cobalamin synthase</fullName>
    </alternativeName>
    <alternativeName>
        <fullName evidence="15 19">Cobalamin-5'-phosphate synthase</fullName>
    </alternativeName>
</protein>
<feature type="transmembrane region" description="Helical" evidence="19">
    <location>
        <begin position="182"/>
        <end position="203"/>
    </location>
</feature>
<keyword evidence="13 19" id="KW-0472">Membrane</keyword>
<organism evidence="20 21">
    <name type="scientific">Magnetospirillum sulfuroxidans</name>
    <dbReference type="NCBI Taxonomy" id="611300"/>
    <lineage>
        <taxon>Bacteria</taxon>
        <taxon>Pseudomonadati</taxon>
        <taxon>Pseudomonadota</taxon>
        <taxon>Alphaproteobacteria</taxon>
        <taxon>Rhodospirillales</taxon>
        <taxon>Rhodospirillaceae</taxon>
        <taxon>Magnetospirillum</taxon>
    </lineage>
</organism>
<dbReference type="InterPro" id="IPR003805">
    <property type="entry name" value="CobS"/>
</dbReference>
<reference evidence="20 21" key="1">
    <citation type="submission" date="2021-04" db="EMBL/GenBank/DDBJ databases">
        <title>Magnetospirillum sulfuroxidans sp. nov., a facultative chemolithoautotrophic sulfur-oxidizing alphaproteobacterium isolated from freshwater sediment and proposals for Paramagetospirillum gen. nov., and Magnetospirillaceae fam. nov.</title>
        <authorList>
            <person name="Koziaeva V."/>
            <person name="Geelhoed J.S."/>
            <person name="Sorokin D.Y."/>
            <person name="Grouzdev D.S."/>
        </authorList>
    </citation>
    <scope>NUCLEOTIDE SEQUENCE [LARGE SCALE GENOMIC DNA]</scope>
    <source>
        <strain evidence="20 21">J10</strain>
    </source>
</reference>
<evidence type="ECO:0000256" key="14">
    <source>
        <dbReference type="ARBA" id="ARBA00025228"/>
    </source>
</evidence>
<evidence type="ECO:0000256" key="18">
    <source>
        <dbReference type="ARBA" id="ARBA00049504"/>
    </source>
</evidence>
<evidence type="ECO:0000256" key="7">
    <source>
        <dbReference type="ARBA" id="ARBA00022475"/>
    </source>
</evidence>
<keyword evidence="12 19" id="KW-1133">Transmembrane helix</keyword>
<evidence type="ECO:0000256" key="15">
    <source>
        <dbReference type="ARBA" id="ARBA00032605"/>
    </source>
</evidence>
<evidence type="ECO:0000256" key="19">
    <source>
        <dbReference type="HAMAP-Rule" id="MF_00719"/>
    </source>
</evidence>
<comment type="similarity">
    <text evidence="4 19">Belongs to the CobS family.</text>
</comment>
<proteinExistence type="inferred from homology"/>
<evidence type="ECO:0000256" key="12">
    <source>
        <dbReference type="ARBA" id="ARBA00022989"/>
    </source>
</evidence>
<feature type="transmembrane region" description="Helical" evidence="19">
    <location>
        <begin position="209"/>
        <end position="226"/>
    </location>
</feature>
<feature type="transmembrane region" description="Helical" evidence="19">
    <location>
        <begin position="73"/>
        <end position="90"/>
    </location>
</feature>
<keyword evidence="9 19" id="KW-0808">Transferase</keyword>
<dbReference type="PANTHER" id="PTHR34148:SF1">
    <property type="entry name" value="ADENOSYLCOBINAMIDE-GDP RIBAZOLETRANSFERASE"/>
    <property type="match status" value="1"/>
</dbReference>
<comment type="catalytic activity">
    <reaction evidence="17 19">
        <text>alpha-ribazole + adenosylcob(III)inamide-GDP = adenosylcob(III)alamin + GMP + H(+)</text>
        <dbReference type="Rhea" id="RHEA:16049"/>
        <dbReference type="ChEBI" id="CHEBI:10329"/>
        <dbReference type="ChEBI" id="CHEBI:15378"/>
        <dbReference type="ChEBI" id="CHEBI:18408"/>
        <dbReference type="ChEBI" id="CHEBI:58115"/>
        <dbReference type="ChEBI" id="CHEBI:60487"/>
        <dbReference type="EC" id="2.7.8.26"/>
    </reaction>
</comment>
<dbReference type="NCBIfam" id="TIGR00317">
    <property type="entry name" value="cobS"/>
    <property type="match status" value="1"/>
</dbReference>
<name>A0ABS5IE86_9PROT</name>
<dbReference type="GO" id="GO:0051073">
    <property type="term" value="F:adenosylcobinamide-GDP ribazoletransferase activity"/>
    <property type="evidence" value="ECO:0007669"/>
    <property type="project" value="UniProtKB-EC"/>
</dbReference>
<keyword evidence="11 19" id="KW-0460">Magnesium</keyword>
<dbReference type="Pfam" id="PF02654">
    <property type="entry name" value="CobS"/>
    <property type="match status" value="1"/>
</dbReference>
<evidence type="ECO:0000256" key="13">
    <source>
        <dbReference type="ARBA" id="ARBA00023136"/>
    </source>
</evidence>
<evidence type="ECO:0000256" key="1">
    <source>
        <dbReference type="ARBA" id="ARBA00001946"/>
    </source>
</evidence>
<keyword evidence="8 19" id="KW-0169">Cobalamin biosynthesis</keyword>
<comment type="function">
    <text evidence="14 19">Joins adenosylcobinamide-GDP and alpha-ribazole to generate adenosylcobalamin (Ado-cobalamin). Also synthesizes adenosylcobalamin 5'-phosphate from adenosylcobinamide-GDP and alpha-ribazole 5'-phosphate.</text>
</comment>
<comment type="subcellular location">
    <subcellularLocation>
        <location evidence="2 19">Cell membrane</location>
        <topology evidence="2 19">Multi-pass membrane protein</topology>
    </subcellularLocation>
</comment>
<evidence type="ECO:0000313" key="20">
    <source>
        <dbReference type="EMBL" id="MBR9972729.1"/>
    </source>
</evidence>
<evidence type="ECO:0000256" key="5">
    <source>
        <dbReference type="ARBA" id="ARBA00013200"/>
    </source>
</evidence>
<evidence type="ECO:0000313" key="21">
    <source>
        <dbReference type="Proteomes" id="UP000680714"/>
    </source>
</evidence>
<dbReference type="RefSeq" id="WP_211549783.1">
    <property type="nucleotide sequence ID" value="NZ_JAGTUF010000013.1"/>
</dbReference>
<dbReference type="EMBL" id="JAGTUF010000013">
    <property type="protein sequence ID" value="MBR9972729.1"/>
    <property type="molecule type" value="Genomic_DNA"/>
</dbReference>
<gene>
    <name evidence="19 20" type="primary">cobS</name>
    <name evidence="20" type="ORF">KEC16_13475</name>
</gene>
<evidence type="ECO:0000256" key="16">
    <source>
        <dbReference type="ARBA" id="ARBA00032853"/>
    </source>
</evidence>
<evidence type="ECO:0000256" key="6">
    <source>
        <dbReference type="ARBA" id="ARBA00015850"/>
    </source>
</evidence>
<comment type="caution">
    <text evidence="20">The sequence shown here is derived from an EMBL/GenBank/DDBJ whole genome shotgun (WGS) entry which is preliminary data.</text>
</comment>
<dbReference type="PANTHER" id="PTHR34148">
    <property type="entry name" value="ADENOSYLCOBINAMIDE-GDP RIBAZOLETRANSFERASE"/>
    <property type="match status" value="1"/>
</dbReference>
<comment type="catalytic activity">
    <reaction evidence="18 19">
        <text>alpha-ribazole 5'-phosphate + adenosylcob(III)inamide-GDP = adenosylcob(III)alamin 5'-phosphate + GMP + H(+)</text>
        <dbReference type="Rhea" id="RHEA:23560"/>
        <dbReference type="ChEBI" id="CHEBI:15378"/>
        <dbReference type="ChEBI" id="CHEBI:57918"/>
        <dbReference type="ChEBI" id="CHEBI:58115"/>
        <dbReference type="ChEBI" id="CHEBI:60487"/>
        <dbReference type="ChEBI" id="CHEBI:60493"/>
        <dbReference type="EC" id="2.7.8.26"/>
    </reaction>
</comment>
<comment type="pathway">
    <text evidence="3 19">Cofactor biosynthesis; adenosylcobalamin biosynthesis; adenosylcobalamin from cob(II)yrinate a,c-diamide: step 7/7.</text>
</comment>
<feature type="transmembrane region" description="Helical" evidence="19">
    <location>
        <begin position="47"/>
        <end position="67"/>
    </location>
</feature>
<evidence type="ECO:0000256" key="11">
    <source>
        <dbReference type="ARBA" id="ARBA00022842"/>
    </source>
</evidence>
<evidence type="ECO:0000256" key="9">
    <source>
        <dbReference type="ARBA" id="ARBA00022679"/>
    </source>
</evidence>
<evidence type="ECO:0000256" key="4">
    <source>
        <dbReference type="ARBA" id="ARBA00010561"/>
    </source>
</evidence>
<sequence>MSQTNSSATGWRGLVADAHLALVFLTRLPLPESGPYQPGALARAMRLFPLAGAVIGLCGGAVFAAAALVLPPLLAALLALLTTLVLTGALHEDGLADTADGLGARGDRDHRLEVMRDSRSGAYGVLAIVFSIALRAAALAAAPSALAGLGACVAAAALSRAMIPAVMQILPPARTDGLGAGAGMPHAGIAASAGVLGCVIAAIGAGMAAPVAIIAAIAASAAMAWLARRWFGGFTGDILGATQQLAEIAILIALAGTWS</sequence>
<evidence type="ECO:0000256" key="17">
    <source>
        <dbReference type="ARBA" id="ARBA00048623"/>
    </source>
</evidence>
<evidence type="ECO:0000256" key="3">
    <source>
        <dbReference type="ARBA" id="ARBA00004663"/>
    </source>
</evidence>
<evidence type="ECO:0000256" key="10">
    <source>
        <dbReference type="ARBA" id="ARBA00022692"/>
    </source>
</evidence>
<evidence type="ECO:0000256" key="2">
    <source>
        <dbReference type="ARBA" id="ARBA00004651"/>
    </source>
</evidence>
<dbReference type="Proteomes" id="UP000680714">
    <property type="component" value="Unassembled WGS sequence"/>
</dbReference>
<keyword evidence="21" id="KW-1185">Reference proteome</keyword>
<evidence type="ECO:0000256" key="8">
    <source>
        <dbReference type="ARBA" id="ARBA00022573"/>
    </source>
</evidence>
<accession>A0ABS5IE86</accession>
<dbReference type="HAMAP" id="MF_00719">
    <property type="entry name" value="CobS"/>
    <property type="match status" value="1"/>
</dbReference>
<keyword evidence="10 19" id="KW-0812">Transmembrane</keyword>